<comment type="caution">
    <text evidence="13">The sequence shown here is derived from an EMBL/GenBank/DDBJ whole genome shotgun (WGS) entry which is preliminary data.</text>
</comment>
<keyword evidence="14" id="KW-1185">Reference proteome</keyword>
<gene>
    <name evidence="13" type="ORF">ACFPK8_13910</name>
</gene>
<evidence type="ECO:0000256" key="6">
    <source>
        <dbReference type="ARBA" id="ARBA00023277"/>
    </source>
</evidence>
<evidence type="ECO:0000256" key="10">
    <source>
        <dbReference type="SAM" id="MobiDB-lite"/>
    </source>
</evidence>
<feature type="compositionally biased region" description="Low complexity" evidence="10">
    <location>
        <begin position="18"/>
        <end position="32"/>
    </location>
</feature>
<proteinExistence type="inferred from homology"/>
<comment type="catalytic activity">
    <reaction evidence="1 9">
        <text>Endohydrolysis of (1-&gt;4)-beta-D-xylosidic linkages in xylans.</text>
        <dbReference type="EC" id="3.2.1.8"/>
    </reaction>
</comment>
<dbReference type="Pfam" id="PF00331">
    <property type="entry name" value="Glyco_hydro_10"/>
    <property type="match status" value="1"/>
</dbReference>
<dbReference type="InterPro" id="IPR017853">
    <property type="entry name" value="GH"/>
</dbReference>
<dbReference type="InterPro" id="IPR001000">
    <property type="entry name" value="GH10_dom"/>
</dbReference>
<dbReference type="PROSITE" id="PS51760">
    <property type="entry name" value="GH10_2"/>
    <property type="match status" value="1"/>
</dbReference>
<evidence type="ECO:0000256" key="3">
    <source>
        <dbReference type="ARBA" id="ARBA00022651"/>
    </source>
</evidence>
<evidence type="ECO:0000256" key="2">
    <source>
        <dbReference type="ARBA" id="ARBA00007495"/>
    </source>
</evidence>
<evidence type="ECO:0000313" key="14">
    <source>
        <dbReference type="Proteomes" id="UP001595937"/>
    </source>
</evidence>
<dbReference type="RefSeq" id="WP_343926540.1">
    <property type="nucleotide sequence ID" value="NZ_BAAAIR010000103.1"/>
</dbReference>
<evidence type="ECO:0000259" key="12">
    <source>
        <dbReference type="PROSITE" id="PS51760"/>
    </source>
</evidence>
<comment type="similarity">
    <text evidence="2 9">Belongs to the glycosyl hydrolase 10 (cellulase F) family.</text>
</comment>
<dbReference type="PRINTS" id="PR00134">
    <property type="entry name" value="GLHYDRLASE10"/>
</dbReference>
<keyword evidence="8 9" id="KW-0624">Polysaccharide degradation</keyword>
<name>A0ABW0FIZ8_9MICO</name>
<accession>A0ABW0FIZ8</accession>
<feature type="signal peptide" evidence="11">
    <location>
        <begin position="1"/>
        <end position="26"/>
    </location>
</feature>
<evidence type="ECO:0000256" key="11">
    <source>
        <dbReference type="SAM" id="SignalP"/>
    </source>
</evidence>
<sequence length="390" mass="42405">MKRRQILTAGAVTAAATLSAGSAASAAPAGTGKKPGNGQKTPPGLAKKDNLAWAARSSMKIGTAVAGGGHHTDDPDSPSSTEAAAYAEVLNREFSSVSAENQMKWEYLHPERDTYAFEDGDAIASSAQQSGQVVRGHTLFWHSQNPTWLEEGDFGAEELRTILKDHIDTVVGHYRGDIQQWDVCNEIFTEEGELRENNIWLRELGPGIIADAFRWARAADPGALLFFNDYNVDGINPKSDAYYALIQELLAEGIPVDGFATQGHLSTRYGFPADLAENLQRFADLGLETAITELDVRMDLPESGRPTTEQLEKQAEYYRRVTEAAVAVDGCNSLTLWGFADSYSWVPGTFPGEGAATVMWEDFTRKPAYYAVQDALAEGSGRAGHPALRR</sequence>
<evidence type="ECO:0000256" key="7">
    <source>
        <dbReference type="ARBA" id="ARBA00023295"/>
    </source>
</evidence>
<evidence type="ECO:0000256" key="5">
    <source>
        <dbReference type="ARBA" id="ARBA00022801"/>
    </source>
</evidence>
<feature type="region of interest" description="Disordered" evidence="10">
    <location>
        <begin position="18"/>
        <end position="46"/>
    </location>
</feature>
<evidence type="ECO:0000256" key="4">
    <source>
        <dbReference type="ARBA" id="ARBA00022729"/>
    </source>
</evidence>
<dbReference type="EMBL" id="JBHSLN010000076">
    <property type="protein sequence ID" value="MFC5298605.1"/>
    <property type="molecule type" value="Genomic_DNA"/>
</dbReference>
<feature type="domain" description="GH10" evidence="12">
    <location>
        <begin position="74"/>
        <end position="375"/>
    </location>
</feature>
<keyword evidence="3" id="KW-0858">Xylan degradation</keyword>
<evidence type="ECO:0000256" key="8">
    <source>
        <dbReference type="ARBA" id="ARBA00023326"/>
    </source>
</evidence>
<dbReference type="GeneID" id="303299304"/>
<organism evidence="13 14">
    <name type="scientific">Brachybacterium tyrofermentans</name>
    <dbReference type="NCBI Taxonomy" id="47848"/>
    <lineage>
        <taxon>Bacteria</taxon>
        <taxon>Bacillati</taxon>
        <taxon>Actinomycetota</taxon>
        <taxon>Actinomycetes</taxon>
        <taxon>Micrococcales</taxon>
        <taxon>Dermabacteraceae</taxon>
        <taxon>Brachybacterium</taxon>
    </lineage>
</organism>
<dbReference type="InterPro" id="IPR006311">
    <property type="entry name" value="TAT_signal"/>
</dbReference>
<dbReference type="InterPro" id="IPR044846">
    <property type="entry name" value="GH10"/>
</dbReference>
<dbReference type="PANTHER" id="PTHR31490">
    <property type="entry name" value="GLYCOSYL HYDROLASE"/>
    <property type="match status" value="1"/>
</dbReference>
<keyword evidence="4 11" id="KW-0732">Signal</keyword>
<keyword evidence="5 9" id="KW-0378">Hydrolase</keyword>
<dbReference type="PANTHER" id="PTHR31490:SF88">
    <property type="entry name" value="BETA-XYLANASE"/>
    <property type="match status" value="1"/>
</dbReference>
<dbReference type="PROSITE" id="PS51318">
    <property type="entry name" value="TAT"/>
    <property type="match status" value="1"/>
</dbReference>
<feature type="chain" id="PRO_5047107289" description="Beta-xylanase" evidence="11">
    <location>
        <begin position="27"/>
        <end position="390"/>
    </location>
</feature>
<dbReference type="EC" id="3.2.1.8" evidence="9"/>
<evidence type="ECO:0000313" key="13">
    <source>
        <dbReference type="EMBL" id="MFC5298605.1"/>
    </source>
</evidence>
<dbReference type="Gene3D" id="3.20.20.80">
    <property type="entry name" value="Glycosidases"/>
    <property type="match status" value="1"/>
</dbReference>
<dbReference type="SUPFAM" id="SSF51445">
    <property type="entry name" value="(Trans)glycosidases"/>
    <property type="match status" value="1"/>
</dbReference>
<protein>
    <recommendedName>
        <fullName evidence="9">Beta-xylanase</fullName>
        <ecNumber evidence="9">3.2.1.8</ecNumber>
    </recommendedName>
</protein>
<keyword evidence="6 9" id="KW-0119">Carbohydrate metabolism</keyword>
<dbReference type="Proteomes" id="UP001595937">
    <property type="component" value="Unassembled WGS sequence"/>
</dbReference>
<reference evidence="14" key="1">
    <citation type="journal article" date="2019" name="Int. J. Syst. Evol. Microbiol.">
        <title>The Global Catalogue of Microorganisms (GCM) 10K type strain sequencing project: providing services to taxonomists for standard genome sequencing and annotation.</title>
        <authorList>
            <consortium name="The Broad Institute Genomics Platform"/>
            <consortium name="The Broad Institute Genome Sequencing Center for Infectious Disease"/>
            <person name="Wu L."/>
            <person name="Ma J."/>
        </authorList>
    </citation>
    <scope>NUCLEOTIDE SEQUENCE [LARGE SCALE GENOMIC DNA]</scope>
    <source>
        <strain evidence="14">CGMCC 1.16455</strain>
    </source>
</reference>
<keyword evidence="7 9" id="KW-0326">Glycosidase</keyword>
<evidence type="ECO:0000256" key="1">
    <source>
        <dbReference type="ARBA" id="ARBA00000681"/>
    </source>
</evidence>
<evidence type="ECO:0000256" key="9">
    <source>
        <dbReference type="RuleBase" id="RU361174"/>
    </source>
</evidence>
<dbReference type="SMART" id="SM00633">
    <property type="entry name" value="Glyco_10"/>
    <property type="match status" value="1"/>
</dbReference>